<dbReference type="EMBL" id="CAJJDM010000160">
    <property type="protein sequence ID" value="CAD8113329.1"/>
    <property type="molecule type" value="Genomic_DNA"/>
</dbReference>
<reference evidence="2" key="1">
    <citation type="submission" date="2021-01" db="EMBL/GenBank/DDBJ databases">
        <authorList>
            <consortium name="Genoscope - CEA"/>
            <person name="William W."/>
        </authorList>
    </citation>
    <scope>NUCLEOTIDE SEQUENCE</scope>
</reference>
<accession>A0A8S1QC18</accession>
<dbReference type="Proteomes" id="UP000688137">
    <property type="component" value="Unassembled WGS sequence"/>
</dbReference>
<gene>
    <name evidence="2" type="ORF">PPRIM_AZ9-3.1.T1550005</name>
</gene>
<feature type="chain" id="PRO_5035806393" description="Transmembrane protein" evidence="1">
    <location>
        <begin position="18"/>
        <end position="196"/>
    </location>
</feature>
<organism evidence="2 3">
    <name type="scientific">Paramecium primaurelia</name>
    <dbReference type="NCBI Taxonomy" id="5886"/>
    <lineage>
        <taxon>Eukaryota</taxon>
        <taxon>Sar</taxon>
        <taxon>Alveolata</taxon>
        <taxon>Ciliophora</taxon>
        <taxon>Intramacronucleata</taxon>
        <taxon>Oligohymenophorea</taxon>
        <taxon>Peniculida</taxon>
        <taxon>Parameciidae</taxon>
        <taxon>Paramecium</taxon>
    </lineage>
</organism>
<evidence type="ECO:0008006" key="4">
    <source>
        <dbReference type="Google" id="ProtNLM"/>
    </source>
</evidence>
<evidence type="ECO:0000256" key="1">
    <source>
        <dbReference type="SAM" id="SignalP"/>
    </source>
</evidence>
<comment type="caution">
    <text evidence="2">The sequence shown here is derived from an EMBL/GenBank/DDBJ whole genome shotgun (WGS) entry which is preliminary data.</text>
</comment>
<keyword evidence="3" id="KW-1185">Reference proteome</keyword>
<dbReference type="AlphaFoldDB" id="A0A8S1QC18"/>
<name>A0A8S1QC18_PARPR</name>
<feature type="signal peptide" evidence="1">
    <location>
        <begin position="1"/>
        <end position="17"/>
    </location>
</feature>
<evidence type="ECO:0000313" key="3">
    <source>
        <dbReference type="Proteomes" id="UP000688137"/>
    </source>
</evidence>
<sequence>MVKILFFLFSILEGGQDNERHVQEDLLKKRIKQRCLITLDIKINLQLNWYHQHRLVEIEYRIQKQQFYIYISSRPLVFCKPEHKLKTQTPSSPQKQSPIKPKQVETQSNELCKLINNYSEPILDYYIELNAYNQQKQNLTPKNCLLITQSVQILEQRWLKFLPQINAKINYSLLLLIPIYLKHNKNIYLKIYIQLV</sequence>
<protein>
    <recommendedName>
        <fullName evidence="4">Transmembrane protein</fullName>
    </recommendedName>
</protein>
<keyword evidence="1" id="KW-0732">Signal</keyword>
<evidence type="ECO:0000313" key="2">
    <source>
        <dbReference type="EMBL" id="CAD8113329.1"/>
    </source>
</evidence>
<proteinExistence type="predicted"/>